<accession>A0A7H4MZL2</accession>
<dbReference type="AlphaFoldDB" id="A0A7H4MZL2"/>
<organism evidence="1 2">
    <name type="scientific">Klebsiella michiganensis</name>
    <dbReference type="NCBI Taxonomy" id="1134687"/>
    <lineage>
        <taxon>Bacteria</taxon>
        <taxon>Pseudomonadati</taxon>
        <taxon>Pseudomonadota</taxon>
        <taxon>Gammaproteobacteria</taxon>
        <taxon>Enterobacterales</taxon>
        <taxon>Enterobacteriaceae</taxon>
        <taxon>Klebsiella/Raoultella group</taxon>
        <taxon>Klebsiella</taxon>
    </lineage>
</organism>
<evidence type="ECO:0000313" key="1">
    <source>
        <dbReference type="EMBL" id="STV71676.1"/>
    </source>
</evidence>
<name>A0A7H4MZL2_9ENTR</name>
<comment type="caution">
    <text evidence="1">The sequence shown here is derived from an EMBL/GenBank/DDBJ whole genome shotgun (WGS) entry which is preliminary data.</text>
</comment>
<reference evidence="1 2" key="1">
    <citation type="submission" date="2018-06" db="EMBL/GenBank/DDBJ databases">
        <authorList>
            <consortium name="Pathogen Informatics"/>
            <person name="Doyle S."/>
        </authorList>
    </citation>
    <scope>NUCLEOTIDE SEQUENCE [LARGE SCALE GENOMIC DNA]</scope>
    <source>
        <strain evidence="1 2">NCTC11685</strain>
    </source>
</reference>
<sequence>MPEIPGEVIFSWPERQEALSPNSIVVRFAHGEASS</sequence>
<keyword evidence="1" id="KW-0378">Hydrolase</keyword>
<dbReference type="Gene3D" id="2.60.40.1180">
    <property type="entry name" value="Golgi alpha-mannosidase II"/>
    <property type="match status" value="1"/>
</dbReference>
<dbReference type="GO" id="GO:0016787">
    <property type="term" value="F:hydrolase activity"/>
    <property type="evidence" value="ECO:0007669"/>
    <property type="project" value="UniProtKB-KW"/>
</dbReference>
<evidence type="ECO:0000313" key="2">
    <source>
        <dbReference type="Proteomes" id="UP000254863"/>
    </source>
</evidence>
<dbReference type="Proteomes" id="UP000254863">
    <property type="component" value="Unassembled WGS sequence"/>
</dbReference>
<gene>
    <name evidence="1" type="ORF">NCTC11685_00425</name>
</gene>
<proteinExistence type="predicted"/>
<protein>
    <submittedName>
        <fullName evidence="1">Malto-oligosyltrehalose trehalohydrolase</fullName>
    </submittedName>
</protein>
<dbReference type="EMBL" id="UGMS01000001">
    <property type="protein sequence ID" value="STV71676.1"/>
    <property type="molecule type" value="Genomic_DNA"/>
</dbReference>
<dbReference type="InterPro" id="IPR013780">
    <property type="entry name" value="Glyco_hydro_b"/>
</dbReference>